<dbReference type="GO" id="GO:0003676">
    <property type="term" value="F:nucleic acid binding"/>
    <property type="evidence" value="ECO:0007669"/>
    <property type="project" value="InterPro"/>
</dbReference>
<protein>
    <recommendedName>
        <fullName evidence="1">site-specific DNA-methyltransferase (adenine-specific)</fullName>
        <ecNumber evidence="1">2.1.1.72</ecNumber>
    </recommendedName>
</protein>
<evidence type="ECO:0000313" key="8">
    <source>
        <dbReference type="EMBL" id="EPF29188.1"/>
    </source>
</evidence>
<dbReference type="EC" id="2.1.1.72" evidence="1"/>
<keyword evidence="2" id="KW-0489">Methyltransferase</keyword>
<dbReference type="InterPro" id="IPR029063">
    <property type="entry name" value="SAM-dependent_MTases_sf"/>
</dbReference>
<evidence type="ECO:0000259" key="7">
    <source>
        <dbReference type="Pfam" id="PF07669"/>
    </source>
</evidence>
<sequence length="1284" mass="148352">MIDFRTIFEQAYPGKDTIYEEIILPIFKTAKDLRETTPIVLAESDKQTILQASIIAQISGTFPITFADVTVQSSVHLKRNRVSIQNCIRKIMEDNTSALIFFHFADNQNEWRVSFVHRAETLKTSTSAKRYTYLCGTGHPCRTIAERFQKLAKKADDSDITVADMLDAFSVEALSKEFFTELFKWYKWALSVVTFPSGDTTRDSNGNFNVKQSKANNELNMIRLITRLMFVWFIKQKDLIPSWIFDVNELQKVLTDFIPDSRESGNYYNAIIQNLFFATLNKKIEDRAFADDTKIAYNTQFGVKIFYRDNSKATFFKEPREKIIERFKPVPFLNGGLFECLDELKDDATKTKNIECFTDGFSREPEWMAFIPNQLFWQNDNDHEGLLHLFHRYNFTVEENTQNDVQIALDPELLGKVFENLLGTYNPETRDTARKASGSFYTPREIVDFMIDESLKHYLLHTVTGITPEQIDTLFNDEIEHYDYANQNSIVQAIKKVKILDPACGSGAFPMSALHKIVHIIKKCNGSHESQQSVYQLKLTLIEQCLYGIDIQPIAVQICKLRFFISLICEQEKNNSAEDNYGISHLPNLETKFVAADTLIGLRQEDAQYLDIVNTSLSQLKNELAYIRTQHFKASTAKEKYECREQDRKKRQEIIDMLATQFLSINPILVQTLERDIKIIEVKIKDLPVIMVDAQMEQSLFDSAPTTLFQKDKNEEERENLKKLLKDKRKQLADAKTKKSLDKSTDHELRERAVWNPYNQNAVSSFFDADWMFNVKDGFDIVIGNPPYISTKGISTDTKKKYESEFGFSDDTYNLFTYKGLELTKENGSLNYIIPKTFWTTQTKRNMRNLILDKNIQYVFDTANPFETVLVDTCIIQISNTQFEKSNTIKFLDGSENLHKPIIFEPVLQEVYRNTQNMVIFKPTEKNLKIWQLYGARVKELYDRWWNKIETSKKISENAVELKKYRESLKPGDIALLGCLTEGGQGLATGNNGKYIAIRKNSKWAANVLNSRPKKLIAAMEAEPQLAKELGNINNIKEYLASLSETEIAEQFDSIKEKYGRDIFGQGYIYKLIDDAEIADVETLTDDEKENGIDTKKPFYVPYDKGDKDGNRWYLETPFAIAWSKENVQFLKTNSGKKGVGMPVVRNPQFNFKEGFCWTDINTTFLKCRLKTKSINDVKSMSMYGLLDSVPEYFIISVINSTFMSNYVDVFINNTQTFQINDARQIPLVIPNNKQLLQFKYIYEKAIEIKRDQFLSGLSVYASEKMLIPIQQQLDKLVEELYCI</sequence>
<dbReference type="Gene3D" id="3.40.50.150">
    <property type="entry name" value="Vaccinia Virus protein VP39"/>
    <property type="match status" value="2"/>
</dbReference>
<comment type="caution">
    <text evidence="8">The sequence shown here is derived from an EMBL/GenBank/DDBJ whole genome shotgun (WGS) entry which is preliminary data.</text>
</comment>
<dbReference type="GO" id="GO:0009007">
    <property type="term" value="F:site-specific DNA-methyltransferase (adenine-specific) activity"/>
    <property type="evidence" value="ECO:0007669"/>
    <property type="project" value="UniProtKB-EC"/>
</dbReference>
<organism evidence="8 9">
    <name type="scientific">Treponema medium ATCC 700293</name>
    <dbReference type="NCBI Taxonomy" id="1125700"/>
    <lineage>
        <taxon>Bacteria</taxon>
        <taxon>Pseudomonadati</taxon>
        <taxon>Spirochaetota</taxon>
        <taxon>Spirochaetia</taxon>
        <taxon>Spirochaetales</taxon>
        <taxon>Treponemataceae</taxon>
        <taxon>Treponema</taxon>
    </lineage>
</organism>
<evidence type="ECO:0000256" key="4">
    <source>
        <dbReference type="ARBA" id="ARBA00022691"/>
    </source>
</evidence>
<dbReference type="Pfam" id="PF07669">
    <property type="entry name" value="Eco57I"/>
    <property type="match status" value="1"/>
</dbReference>
<dbReference type="PANTHER" id="PTHR33841:SF1">
    <property type="entry name" value="DNA METHYLTRANSFERASE A"/>
    <property type="match status" value="1"/>
</dbReference>
<keyword evidence="6" id="KW-0175">Coiled coil</keyword>
<evidence type="ECO:0000256" key="1">
    <source>
        <dbReference type="ARBA" id="ARBA00011900"/>
    </source>
</evidence>
<dbReference type="InterPro" id="IPR011639">
    <property type="entry name" value="MethylTrfase_TaqI-like_dom"/>
</dbReference>
<dbReference type="InterPro" id="IPR002052">
    <property type="entry name" value="DNA_methylase_N6_adenine_CS"/>
</dbReference>
<dbReference type="PANTHER" id="PTHR33841">
    <property type="entry name" value="DNA METHYLTRANSFERASE YEEA-RELATED"/>
    <property type="match status" value="1"/>
</dbReference>
<name>A0AA87TF81_TREMD</name>
<dbReference type="GO" id="GO:0006304">
    <property type="term" value="P:DNA modification"/>
    <property type="evidence" value="ECO:0007669"/>
    <property type="project" value="InterPro"/>
</dbReference>
<evidence type="ECO:0000256" key="6">
    <source>
        <dbReference type="SAM" id="Coils"/>
    </source>
</evidence>
<evidence type="ECO:0000313" key="9">
    <source>
        <dbReference type="Proteomes" id="UP000014634"/>
    </source>
</evidence>
<evidence type="ECO:0000256" key="2">
    <source>
        <dbReference type="ARBA" id="ARBA00022603"/>
    </source>
</evidence>
<keyword evidence="3" id="KW-0808">Transferase</keyword>
<feature type="domain" description="Type II methyltransferase M.TaqI-like" evidence="7">
    <location>
        <begin position="544"/>
        <end position="862"/>
    </location>
</feature>
<gene>
    <name evidence="8" type="ORF">HMPREF9195_00970</name>
</gene>
<dbReference type="PRINTS" id="PR00507">
    <property type="entry name" value="N12N6MTFRASE"/>
</dbReference>
<evidence type="ECO:0000256" key="5">
    <source>
        <dbReference type="ARBA" id="ARBA00047942"/>
    </source>
</evidence>
<feature type="coiled-coil region" evidence="6">
    <location>
        <begin position="711"/>
        <end position="738"/>
    </location>
</feature>
<dbReference type="InterPro" id="IPR050953">
    <property type="entry name" value="N4_N6_ade-DNA_methylase"/>
</dbReference>
<evidence type="ECO:0000256" key="3">
    <source>
        <dbReference type="ARBA" id="ARBA00022679"/>
    </source>
</evidence>
<dbReference type="GO" id="GO:0032259">
    <property type="term" value="P:methylation"/>
    <property type="evidence" value="ECO:0007669"/>
    <property type="project" value="UniProtKB-KW"/>
</dbReference>
<dbReference type="RefSeq" id="WP_016522932.1">
    <property type="nucleotide sequence ID" value="NZ_KE332517.1"/>
</dbReference>
<proteinExistence type="predicted"/>
<dbReference type="Proteomes" id="UP000014634">
    <property type="component" value="Unassembled WGS sequence"/>
</dbReference>
<accession>A0AA87TF81</accession>
<dbReference type="SUPFAM" id="SSF53335">
    <property type="entry name" value="S-adenosyl-L-methionine-dependent methyltransferases"/>
    <property type="match status" value="1"/>
</dbReference>
<keyword evidence="4" id="KW-0949">S-adenosyl-L-methionine</keyword>
<comment type="catalytic activity">
    <reaction evidence="5">
        <text>a 2'-deoxyadenosine in DNA + S-adenosyl-L-methionine = an N(6)-methyl-2'-deoxyadenosine in DNA + S-adenosyl-L-homocysteine + H(+)</text>
        <dbReference type="Rhea" id="RHEA:15197"/>
        <dbReference type="Rhea" id="RHEA-COMP:12418"/>
        <dbReference type="Rhea" id="RHEA-COMP:12419"/>
        <dbReference type="ChEBI" id="CHEBI:15378"/>
        <dbReference type="ChEBI" id="CHEBI:57856"/>
        <dbReference type="ChEBI" id="CHEBI:59789"/>
        <dbReference type="ChEBI" id="CHEBI:90615"/>
        <dbReference type="ChEBI" id="CHEBI:90616"/>
        <dbReference type="EC" id="2.1.1.72"/>
    </reaction>
</comment>
<reference evidence="8 9" key="1">
    <citation type="submission" date="2013-04" db="EMBL/GenBank/DDBJ databases">
        <title>The Genome Sequence of Treponema medium ATCC 700293.</title>
        <authorList>
            <consortium name="The Broad Institute Genomics Platform"/>
            <person name="Earl A."/>
            <person name="Ward D."/>
            <person name="Feldgarden M."/>
            <person name="Gevers D."/>
            <person name="Leonetti C."/>
            <person name="Blanton J.M."/>
            <person name="Dewhirst F.E."/>
            <person name="Izard J."/>
            <person name="Walker B."/>
            <person name="Young S."/>
            <person name="Zeng Q."/>
            <person name="Gargeya S."/>
            <person name="Fitzgerald M."/>
            <person name="Haas B."/>
            <person name="Abouelleil A."/>
            <person name="Allen A.W."/>
            <person name="Alvarado L."/>
            <person name="Arachchi H.M."/>
            <person name="Berlin A.M."/>
            <person name="Chapman S.B."/>
            <person name="Gainer-Dewar J."/>
            <person name="Goldberg J."/>
            <person name="Griggs A."/>
            <person name="Gujja S."/>
            <person name="Hansen M."/>
            <person name="Howarth C."/>
            <person name="Imamovic A."/>
            <person name="Ireland A."/>
            <person name="Larimer J."/>
            <person name="McCowan C."/>
            <person name="Murphy C."/>
            <person name="Pearson M."/>
            <person name="Poon T.W."/>
            <person name="Priest M."/>
            <person name="Roberts A."/>
            <person name="Saif S."/>
            <person name="Shea T."/>
            <person name="Sisk P."/>
            <person name="Sykes S."/>
            <person name="Wortman J."/>
            <person name="Nusbaum C."/>
            <person name="Birren B."/>
        </authorList>
    </citation>
    <scope>NUCLEOTIDE SEQUENCE [LARGE SCALE GENOMIC DNA]</scope>
    <source>
        <strain evidence="8 9">ATCC 700293</strain>
    </source>
</reference>
<dbReference type="PROSITE" id="PS00092">
    <property type="entry name" value="N6_MTASE"/>
    <property type="match status" value="1"/>
</dbReference>
<dbReference type="EMBL" id="ATFE01000006">
    <property type="protein sequence ID" value="EPF29188.1"/>
    <property type="molecule type" value="Genomic_DNA"/>
</dbReference>